<dbReference type="InterPro" id="IPR011010">
    <property type="entry name" value="DNA_brk_join_enz"/>
</dbReference>
<dbReference type="InterPro" id="IPR010998">
    <property type="entry name" value="Integrase_recombinase_N"/>
</dbReference>
<dbReference type="Proteomes" id="UP000216164">
    <property type="component" value="Unassembled WGS sequence"/>
</dbReference>
<reference evidence="3 4" key="1">
    <citation type="submission" date="2017-04" db="EMBL/GenBank/DDBJ databases">
        <title>Genome Announcement: Closed genomes of Ralstonia solanacearum strains K60, UW551, and UW700.</title>
        <authorList>
            <person name="Hayes M."/>
            <person name="Macintyre A.M."/>
            <person name="Allen C."/>
        </authorList>
    </citation>
    <scope>NUCLEOTIDE SEQUENCE [LARGE SCALE GENOMIC DNA]</scope>
    <source>
        <strain evidence="3 4">UW25</strain>
    </source>
</reference>
<dbReference type="SUPFAM" id="SSF56349">
    <property type="entry name" value="DNA breaking-rejoining enzymes"/>
    <property type="match status" value="1"/>
</dbReference>
<name>A0AAP8D686_RALSL</name>
<sequence length="215" mass="23233">MTDPSPAQVRAVKEARRFNAALLAARVVEAERGILRVRTIPEPTEKLADSAQEAPKPRTARQRSAPPLRTSVRLTAVVDAWAKERQPEPQTVQIADKVVRRFYEHVGPVPVQDMTRTHVLQFKDALLASGQTATNTNKQLTILGTLLGFAVNNGMADTNAAQGVKVAERKNAKATRLPFDLAALQAIFGSPVFAEGIRPSAGAGEAAYLSTPTEF</sequence>
<dbReference type="GO" id="GO:0003677">
    <property type="term" value="F:DNA binding"/>
    <property type="evidence" value="ECO:0007669"/>
    <property type="project" value="UniProtKB-KW"/>
</dbReference>
<evidence type="ECO:0008006" key="5">
    <source>
        <dbReference type="Google" id="ProtNLM"/>
    </source>
</evidence>
<dbReference type="AlphaFoldDB" id="A0AAP8D686"/>
<organism evidence="3 4">
    <name type="scientific">Ralstonia solanacearum K60</name>
    <dbReference type="NCBI Taxonomy" id="1091042"/>
    <lineage>
        <taxon>Bacteria</taxon>
        <taxon>Pseudomonadati</taxon>
        <taxon>Pseudomonadota</taxon>
        <taxon>Betaproteobacteria</taxon>
        <taxon>Burkholderiales</taxon>
        <taxon>Burkholderiaceae</taxon>
        <taxon>Ralstonia</taxon>
        <taxon>Ralstonia solanacearum species complex</taxon>
    </lineage>
</organism>
<evidence type="ECO:0000313" key="3">
    <source>
        <dbReference type="EMBL" id="OYQ14765.1"/>
    </source>
</evidence>
<comment type="caution">
    <text evidence="3">The sequence shown here is derived from an EMBL/GenBank/DDBJ whole genome shotgun (WGS) entry which is preliminary data.</text>
</comment>
<evidence type="ECO:0000256" key="2">
    <source>
        <dbReference type="SAM" id="MobiDB-lite"/>
    </source>
</evidence>
<dbReference type="EMBL" id="NCTK01000001">
    <property type="protein sequence ID" value="OYQ14765.1"/>
    <property type="molecule type" value="Genomic_DNA"/>
</dbReference>
<keyword evidence="1" id="KW-0238">DNA-binding</keyword>
<dbReference type="Gene3D" id="1.10.150.130">
    <property type="match status" value="1"/>
</dbReference>
<feature type="region of interest" description="Disordered" evidence="2">
    <location>
        <begin position="45"/>
        <end position="68"/>
    </location>
</feature>
<evidence type="ECO:0000313" key="4">
    <source>
        <dbReference type="Proteomes" id="UP000216164"/>
    </source>
</evidence>
<proteinExistence type="predicted"/>
<protein>
    <recommendedName>
        <fullName evidence="5">Core-binding (CB) domain-containing protein</fullName>
    </recommendedName>
</protein>
<gene>
    <name evidence="3" type="ORF">B7R77_16965</name>
</gene>
<accession>A0AAP8D686</accession>
<evidence type="ECO:0000256" key="1">
    <source>
        <dbReference type="ARBA" id="ARBA00023125"/>
    </source>
</evidence>